<accession>A0A0K0XGH7</accession>
<dbReference type="EMBL" id="CP012150">
    <property type="protein sequence ID" value="AKS36500.1"/>
    <property type="molecule type" value="Genomic_DNA"/>
</dbReference>
<dbReference type="PATRIC" id="fig|134601.6.peg.4211"/>
<dbReference type="AlphaFoldDB" id="A0A0K0XGH7"/>
<dbReference type="OrthoDB" id="9795011at2"/>
<proteinExistence type="predicted"/>
<dbReference type="InterPro" id="IPR009057">
    <property type="entry name" value="Homeodomain-like_sf"/>
</dbReference>
<dbReference type="SUPFAM" id="SSF46689">
    <property type="entry name" value="Homeodomain-like"/>
    <property type="match status" value="1"/>
</dbReference>
<gene>
    <name evidence="1" type="ORF">AFA91_20370</name>
</gene>
<protein>
    <submittedName>
        <fullName evidence="1">TetR family transcriptional regulator</fullName>
    </submittedName>
</protein>
<name>A0A0K0XGH7_MYCGD</name>
<reference evidence="1 2" key="1">
    <citation type="submission" date="2015-07" db="EMBL/GenBank/DDBJ databases">
        <title>Complete genome sequence of Mycobacterium goodii X7B, a facultative thermophilic biodesulfurizing bacterium.</title>
        <authorList>
            <person name="Yu B."/>
            <person name="Li F."/>
            <person name="Xu P."/>
        </authorList>
    </citation>
    <scope>NUCLEOTIDE SEQUENCE [LARGE SCALE GENOMIC DNA]</scope>
    <source>
        <strain evidence="1 2">X7B</strain>
    </source>
</reference>
<organism evidence="1 2">
    <name type="scientific">Mycolicibacterium goodii</name>
    <name type="common">Mycobacterium goodii</name>
    <dbReference type="NCBI Taxonomy" id="134601"/>
    <lineage>
        <taxon>Bacteria</taxon>
        <taxon>Bacillati</taxon>
        <taxon>Actinomycetota</taxon>
        <taxon>Actinomycetes</taxon>
        <taxon>Mycobacteriales</taxon>
        <taxon>Mycobacteriaceae</taxon>
        <taxon>Mycolicibacterium</taxon>
    </lineage>
</organism>
<evidence type="ECO:0000313" key="2">
    <source>
        <dbReference type="Proteomes" id="UP000062255"/>
    </source>
</evidence>
<sequence>MEAARELADDGKPLQLNVVAQHASVGVGTVYRHFPTPEALAEALAADRIDVLVKEVDAAPRTLQGLRNFLKVALTVFVRDDTSASALINPVTDDLRHQRRRLLDGLRTLIAGIIATDPLMFPTLGPRDIILLLCGAGSAMRHNPDRDDPAVPDRYSKALLVGILPRRIAYNSPNAERAGCSRR</sequence>
<evidence type="ECO:0000313" key="1">
    <source>
        <dbReference type="EMBL" id="AKS36500.1"/>
    </source>
</evidence>
<dbReference type="KEGG" id="mgo:AFA91_20370"/>
<dbReference type="Proteomes" id="UP000062255">
    <property type="component" value="Chromosome"/>
</dbReference>
<dbReference type="Gene3D" id="1.10.357.10">
    <property type="entry name" value="Tetracycline Repressor, domain 2"/>
    <property type="match status" value="1"/>
</dbReference>
<dbReference type="STRING" id="134601.AFA91_20370"/>